<feature type="chain" id="PRO_5011673058" description="Esterase" evidence="3">
    <location>
        <begin position="19"/>
        <end position="287"/>
    </location>
</feature>
<dbReference type="AlphaFoldDB" id="A0A1G9W9D2"/>
<evidence type="ECO:0000256" key="1">
    <source>
        <dbReference type="ARBA" id="ARBA00005622"/>
    </source>
</evidence>
<dbReference type="InterPro" id="IPR029058">
    <property type="entry name" value="AB_hydrolase_fold"/>
</dbReference>
<keyword evidence="2" id="KW-0378">Hydrolase</keyword>
<dbReference type="PANTHER" id="PTHR40841">
    <property type="entry name" value="SIDEROPHORE TRIACETYLFUSARININE C ESTERASE"/>
    <property type="match status" value="1"/>
</dbReference>
<evidence type="ECO:0008006" key="6">
    <source>
        <dbReference type="Google" id="ProtNLM"/>
    </source>
</evidence>
<evidence type="ECO:0000313" key="5">
    <source>
        <dbReference type="Proteomes" id="UP000199226"/>
    </source>
</evidence>
<protein>
    <recommendedName>
        <fullName evidence="6">Esterase</fullName>
    </recommendedName>
</protein>
<evidence type="ECO:0000256" key="2">
    <source>
        <dbReference type="ARBA" id="ARBA00022801"/>
    </source>
</evidence>
<dbReference type="OrthoDB" id="9784036at2"/>
<dbReference type="RefSeq" id="WP_090705963.1">
    <property type="nucleotide sequence ID" value="NZ_FNHH01000024.1"/>
</dbReference>
<dbReference type="InterPro" id="IPR052558">
    <property type="entry name" value="Siderophore_Hydrolase_D"/>
</dbReference>
<organism evidence="4 5">
    <name type="scientific">Daejeonella rubra</name>
    <dbReference type="NCBI Taxonomy" id="990371"/>
    <lineage>
        <taxon>Bacteria</taxon>
        <taxon>Pseudomonadati</taxon>
        <taxon>Bacteroidota</taxon>
        <taxon>Sphingobacteriia</taxon>
        <taxon>Sphingobacteriales</taxon>
        <taxon>Sphingobacteriaceae</taxon>
        <taxon>Daejeonella</taxon>
    </lineage>
</organism>
<proteinExistence type="inferred from homology"/>
<dbReference type="STRING" id="990371.SAMN05421813_12411"/>
<dbReference type="EMBL" id="FNHH01000024">
    <property type="protein sequence ID" value="SDM80615.1"/>
    <property type="molecule type" value="Genomic_DNA"/>
</dbReference>
<dbReference type="Pfam" id="PF00756">
    <property type="entry name" value="Esterase"/>
    <property type="match status" value="1"/>
</dbReference>
<reference evidence="5" key="1">
    <citation type="submission" date="2016-10" db="EMBL/GenBank/DDBJ databases">
        <authorList>
            <person name="Varghese N."/>
            <person name="Submissions S."/>
        </authorList>
    </citation>
    <scope>NUCLEOTIDE SEQUENCE [LARGE SCALE GENOMIC DNA]</scope>
    <source>
        <strain evidence="5">DSM 24536</strain>
    </source>
</reference>
<evidence type="ECO:0000313" key="4">
    <source>
        <dbReference type="EMBL" id="SDM80615.1"/>
    </source>
</evidence>
<dbReference type="Proteomes" id="UP000199226">
    <property type="component" value="Unassembled WGS sequence"/>
</dbReference>
<sequence>MRILLSFILIISSAITFAQSKSESNSKPFVLGQIDEIHSKELGEKRILNIYLPEGYQEDTKATYPVIYLLDGSADEDFIHVAGLIQFNNFSWIDRVPKSIIVGIANIDRKRDFTYPTTIEKDQKKYPSSGKSDKFIAFIEKELQPYINQKFRTNDSKMIIGQSFGGLLATEILLKKPALFNKYIIMSPSLWWDNGSLLNITSEIFNENFLQKTDVYIGVGKEGLAPSDIPHVMEVDANLLSEKIKGTKSKNVQVYFDYLPQEDHATITHQAIFNALRLLYPLKPAEN</sequence>
<comment type="similarity">
    <text evidence="1">Belongs to the esterase D family.</text>
</comment>
<dbReference type="GO" id="GO:0016788">
    <property type="term" value="F:hydrolase activity, acting on ester bonds"/>
    <property type="evidence" value="ECO:0007669"/>
    <property type="project" value="TreeGrafter"/>
</dbReference>
<keyword evidence="5" id="KW-1185">Reference proteome</keyword>
<gene>
    <name evidence="4" type="ORF">SAMN05421813_12411</name>
</gene>
<evidence type="ECO:0000256" key="3">
    <source>
        <dbReference type="SAM" id="SignalP"/>
    </source>
</evidence>
<dbReference type="SUPFAM" id="SSF53474">
    <property type="entry name" value="alpha/beta-Hydrolases"/>
    <property type="match status" value="1"/>
</dbReference>
<feature type="signal peptide" evidence="3">
    <location>
        <begin position="1"/>
        <end position="18"/>
    </location>
</feature>
<dbReference type="Gene3D" id="3.40.50.1820">
    <property type="entry name" value="alpha/beta hydrolase"/>
    <property type="match status" value="1"/>
</dbReference>
<accession>A0A1G9W9D2</accession>
<name>A0A1G9W9D2_9SPHI</name>
<keyword evidence="3" id="KW-0732">Signal</keyword>
<dbReference type="InterPro" id="IPR000801">
    <property type="entry name" value="Esterase-like"/>
</dbReference>
<dbReference type="PANTHER" id="PTHR40841:SF2">
    <property type="entry name" value="SIDEROPHORE-DEGRADING ESTERASE (EUROFUNG)"/>
    <property type="match status" value="1"/>
</dbReference>